<proteinExistence type="predicted"/>
<comment type="caution">
    <text evidence="2">The sequence shown here is derived from an EMBL/GenBank/DDBJ whole genome shotgun (WGS) entry which is preliminary data.</text>
</comment>
<evidence type="ECO:0000313" key="3">
    <source>
        <dbReference type="Proteomes" id="UP001314229"/>
    </source>
</evidence>
<feature type="region of interest" description="Disordered" evidence="1">
    <location>
        <begin position="1"/>
        <end position="30"/>
    </location>
</feature>
<dbReference type="AlphaFoldDB" id="A0AAV1PJH6"/>
<organism evidence="2 3">
    <name type="scientific">Scomber scombrus</name>
    <name type="common">Atlantic mackerel</name>
    <name type="synonym">Scomber vernalis</name>
    <dbReference type="NCBI Taxonomy" id="13677"/>
    <lineage>
        <taxon>Eukaryota</taxon>
        <taxon>Metazoa</taxon>
        <taxon>Chordata</taxon>
        <taxon>Craniata</taxon>
        <taxon>Vertebrata</taxon>
        <taxon>Euteleostomi</taxon>
        <taxon>Actinopterygii</taxon>
        <taxon>Neopterygii</taxon>
        <taxon>Teleostei</taxon>
        <taxon>Neoteleostei</taxon>
        <taxon>Acanthomorphata</taxon>
        <taxon>Pelagiaria</taxon>
        <taxon>Scombriformes</taxon>
        <taxon>Scombridae</taxon>
        <taxon>Scomber</taxon>
    </lineage>
</organism>
<protein>
    <submittedName>
        <fullName evidence="2">Uncharacterized protein</fullName>
    </submittedName>
</protein>
<feature type="compositionally biased region" description="Acidic residues" evidence="1">
    <location>
        <begin position="14"/>
        <end position="30"/>
    </location>
</feature>
<name>A0AAV1PJH6_SCOSC</name>
<reference evidence="2 3" key="1">
    <citation type="submission" date="2024-01" db="EMBL/GenBank/DDBJ databases">
        <authorList>
            <person name="Alioto T."/>
            <person name="Alioto T."/>
            <person name="Gomez Garrido J."/>
        </authorList>
    </citation>
    <scope>NUCLEOTIDE SEQUENCE [LARGE SCALE GENOMIC DNA]</scope>
</reference>
<dbReference type="Proteomes" id="UP001314229">
    <property type="component" value="Unassembled WGS sequence"/>
</dbReference>
<gene>
    <name evidence="2" type="ORF">FSCOSCO3_A011376</name>
</gene>
<evidence type="ECO:0000256" key="1">
    <source>
        <dbReference type="SAM" id="MobiDB-lite"/>
    </source>
</evidence>
<keyword evidence="3" id="KW-1185">Reference proteome</keyword>
<dbReference type="EMBL" id="CAWUFR010000188">
    <property type="protein sequence ID" value="CAK6971918.1"/>
    <property type="molecule type" value="Genomic_DNA"/>
</dbReference>
<accession>A0AAV1PJH6</accession>
<evidence type="ECO:0000313" key="2">
    <source>
        <dbReference type="EMBL" id="CAK6971918.1"/>
    </source>
</evidence>
<sequence>MEGEPLVARRGRAEEEEEEEGEEEKEAEEGDAVCRYEFTGMLFKVNRRKSAYGVAALKAFEKMVLSS</sequence>